<sequence length="345" mass="37831">MNDFGVAGHGAIANIAVKRFLDGATHGSAQLVAESLRIEWAGDSMSDTLRIVASRRYGTLSPLRYPGGKAALAGFFADIIDTLEVDHARYIEPYAGGAGAGIALLREGVVEELVINDIDPAVHAFWKSAVSDNENLVDMVASVPLTIAEWRRQREIYRSRDDQDSLRLGFAFFFLNRTNRSGILNAGVIGGQRQEGKYRIDARFNRETLIERLTAIGDMADQITVSDLDGRTVIQRFALDDQSFMYIDPPYVQAGSQLYLNAFDGRDHTALAAIVKAIEGAHWLMTYDVAPLIERLYREYFQCRLELTYSARHPGRAEELLVASPSVAGAISALKQTASAGAVSA</sequence>
<evidence type="ECO:0000313" key="7">
    <source>
        <dbReference type="EMBL" id="EJF47166.1"/>
    </source>
</evidence>
<evidence type="ECO:0000256" key="5">
    <source>
        <dbReference type="ARBA" id="ARBA00022691"/>
    </source>
</evidence>
<dbReference type="GO" id="GO:1904047">
    <property type="term" value="F:S-adenosyl-L-methionine binding"/>
    <property type="evidence" value="ECO:0007669"/>
    <property type="project" value="TreeGrafter"/>
</dbReference>
<comment type="catalytic activity">
    <reaction evidence="6">
        <text>a 2'-deoxyadenosine in DNA + S-adenosyl-L-methionine = an N(6)-methyl-2'-deoxyadenosine in DNA + S-adenosyl-L-homocysteine + H(+)</text>
        <dbReference type="Rhea" id="RHEA:15197"/>
        <dbReference type="Rhea" id="RHEA-COMP:12418"/>
        <dbReference type="Rhea" id="RHEA-COMP:12419"/>
        <dbReference type="ChEBI" id="CHEBI:15378"/>
        <dbReference type="ChEBI" id="CHEBI:57856"/>
        <dbReference type="ChEBI" id="CHEBI:59789"/>
        <dbReference type="ChEBI" id="CHEBI:90615"/>
        <dbReference type="ChEBI" id="CHEBI:90616"/>
        <dbReference type="EC" id="2.1.1.72"/>
    </reaction>
</comment>
<dbReference type="InterPro" id="IPR023095">
    <property type="entry name" value="Ade_MeTrfase_dom_2"/>
</dbReference>
<name>J0XEM8_9ACTO</name>
<dbReference type="PANTHER" id="PTHR30481">
    <property type="entry name" value="DNA ADENINE METHYLASE"/>
    <property type="match status" value="1"/>
</dbReference>
<dbReference type="SUPFAM" id="SSF53335">
    <property type="entry name" value="S-adenosyl-L-methionine-dependent methyltransferases"/>
    <property type="match status" value="1"/>
</dbReference>
<dbReference type="PATRIC" id="fig|1125718.3.peg.436"/>
<dbReference type="PANTHER" id="PTHR30481:SF2">
    <property type="entry name" value="SITE-SPECIFIC DNA-METHYLTRANSFERASE (ADENINE-SPECIFIC)"/>
    <property type="match status" value="1"/>
</dbReference>
<dbReference type="PRINTS" id="PR00505">
    <property type="entry name" value="D12N6MTFRASE"/>
</dbReference>
<accession>J0XEM8</accession>
<dbReference type="GO" id="GO:0043565">
    <property type="term" value="F:sequence-specific DNA binding"/>
    <property type="evidence" value="ECO:0007669"/>
    <property type="project" value="TreeGrafter"/>
</dbReference>
<dbReference type="Pfam" id="PF02086">
    <property type="entry name" value="MethyltransfD12"/>
    <property type="match status" value="1"/>
</dbReference>
<dbReference type="GO" id="GO:0006298">
    <property type="term" value="P:mismatch repair"/>
    <property type="evidence" value="ECO:0007669"/>
    <property type="project" value="TreeGrafter"/>
</dbReference>
<dbReference type="InterPro" id="IPR012327">
    <property type="entry name" value="MeTrfase_D12"/>
</dbReference>
<dbReference type="GO" id="GO:0032259">
    <property type="term" value="P:methylation"/>
    <property type="evidence" value="ECO:0007669"/>
    <property type="project" value="UniProtKB-KW"/>
</dbReference>
<dbReference type="EC" id="2.1.1.72" evidence="2"/>
<dbReference type="Gene3D" id="3.40.50.150">
    <property type="entry name" value="Vaccinia Virus protein VP39"/>
    <property type="match status" value="1"/>
</dbReference>
<dbReference type="RefSeq" id="WP_008729915.1">
    <property type="nucleotide sequence ID" value="NZ_AKFT01000029.1"/>
</dbReference>
<dbReference type="eggNOG" id="COG0338">
    <property type="taxonomic scope" value="Bacteria"/>
</dbReference>
<dbReference type="Proteomes" id="UP000002941">
    <property type="component" value="Unassembled WGS sequence"/>
</dbReference>
<comment type="similarity">
    <text evidence="1">Belongs to the N(4)/N(6)-methyltransferase family.</text>
</comment>
<evidence type="ECO:0000256" key="6">
    <source>
        <dbReference type="ARBA" id="ARBA00047942"/>
    </source>
</evidence>
<dbReference type="InterPro" id="IPR029063">
    <property type="entry name" value="SAM-dependent_MTases_sf"/>
</dbReference>
<reference evidence="7 8" key="1">
    <citation type="submission" date="2012-05" db="EMBL/GenBank/DDBJ databases">
        <authorList>
            <person name="Harkins D.M."/>
            <person name="Madupu R."/>
            <person name="Durkin A.S."/>
            <person name="Torralba M."/>
            <person name="Methe B."/>
            <person name="Sutton G.G."/>
            <person name="Nelson K.E."/>
        </authorList>
    </citation>
    <scope>NUCLEOTIDE SEQUENCE [LARGE SCALE GENOMIC DNA]</scope>
    <source>
        <strain evidence="7 8">F0489</strain>
    </source>
</reference>
<keyword evidence="8" id="KW-1185">Reference proteome</keyword>
<evidence type="ECO:0000256" key="2">
    <source>
        <dbReference type="ARBA" id="ARBA00011900"/>
    </source>
</evidence>
<dbReference type="GO" id="GO:0009307">
    <property type="term" value="P:DNA restriction-modification system"/>
    <property type="evidence" value="ECO:0007669"/>
    <property type="project" value="InterPro"/>
</dbReference>
<dbReference type="Gene3D" id="1.10.1020.10">
    <property type="entry name" value="Adenine-specific Methyltransferase, Domain 2"/>
    <property type="match status" value="1"/>
</dbReference>
<dbReference type="EMBL" id="AKFT01000029">
    <property type="protein sequence ID" value="EJF47166.1"/>
    <property type="molecule type" value="Genomic_DNA"/>
</dbReference>
<evidence type="ECO:0000256" key="4">
    <source>
        <dbReference type="ARBA" id="ARBA00022679"/>
    </source>
</evidence>
<evidence type="ECO:0000256" key="1">
    <source>
        <dbReference type="ARBA" id="ARBA00006594"/>
    </source>
</evidence>
<gene>
    <name evidence="7" type="ORF">HMPREF1318_2998</name>
</gene>
<dbReference type="GO" id="GO:0009007">
    <property type="term" value="F:site-specific DNA-methyltransferase (adenine-specific) activity"/>
    <property type="evidence" value="ECO:0007669"/>
    <property type="project" value="UniProtKB-EC"/>
</dbReference>
<keyword evidence="3 7" id="KW-0489">Methyltransferase</keyword>
<protein>
    <recommendedName>
        <fullName evidence="2">site-specific DNA-methyltransferase (adenine-specific)</fullName>
        <ecNumber evidence="2">2.1.1.72</ecNumber>
    </recommendedName>
</protein>
<keyword evidence="5" id="KW-0949">S-adenosyl-L-methionine</keyword>
<proteinExistence type="inferred from homology"/>
<evidence type="ECO:0000313" key="8">
    <source>
        <dbReference type="Proteomes" id="UP000002941"/>
    </source>
</evidence>
<keyword evidence="4 7" id="KW-0808">Transferase</keyword>
<organism evidence="7 8">
    <name type="scientific">Actinomyces massiliensis F0489</name>
    <dbReference type="NCBI Taxonomy" id="1125718"/>
    <lineage>
        <taxon>Bacteria</taxon>
        <taxon>Bacillati</taxon>
        <taxon>Actinomycetota</taxon>
        <taxon>Actinomycetes</taxon>
        <taxon>Actinomycetales</taxon>
        <taxon>Actinomycetaceae</taxon>
        <taxon>Actinomyces</taxon>
    </lineage>
</organism>
<dbReference type="AlphaFoldDB" id="J0XEM8"/>
<comment type="caution">
    <text evidence="7">The sequence shown here is derived from an EMBL/GenBank/DDBJ whole genome shotgun (WGS) entry which is preliminary data.</text>
</comment>
<evidence type="ECO:0000256" key="3">
    <source>
        <dbReference type="ARBA" id="ARBA00022603"/>
    </source>
</evidence>